<dbReference type="EMBL" id="CP002214">
    <property type="protein sequence ID" value="ADO59473.1"/>
    <property type="molecule type" value="Genomic_DNA"/>
</dbReference>
<dbReference type="PANTHER" id="PTHR42957">
    <property type="entry name" value="HELICASE MJ1565-RELATED"/>
    <property type="match status" value="1"/>
</dbReference>
<accession>E3EKE6</accession>
<dbReference type="InterPro" id="IPR027417">
    <property type="entry name" value="P-loop_NTPase"/>
</dbReference>
<dbReference type="InterPro" id="IPR008571">
    <property type="entry name" value="HerA-like"/>
</dbReference>
<feature type="domain" description="Helicase HerA central" evidence="1">
    <location>
        <begin position="177"/>
        <end position="365"/>
    </location>
</feature>
<dbReference type="Proteomes" id="UP000006868">
    <property type="component" value="Plasmid pSC2"/>
</dbReference>
<dbReference type="HOGENOM" id="CLU_449668_0_0_9"/>
<reference evidence="2 3" key="1">
    <citation type="journal article" date="2011" name="J. Bacteriol.">
        <title>Complete genome sequence of Paenibacillus polymyxa SC2, a strain of plant growth-promoting Rhizobacterium with broad-spectrum antimicrobial activity.</title>
        <authorList>
            <person name="Ma M."/>
            <person name="Wang C."/>
            <person name="Ding Y."/>
            <person name="Li L."/>
            <person name="Shen D."/>
            <person name="Jiang X."/>
            <person name="Guan D."/>
            <person name="Cao F."/>
            <person name="Chen H."/>
            <person name="Feng R."/>
            <person name="Wang X."/>
            <person name="Ge Y."/>
            <person name="Yao L."/>
            <person name="Bing X."/>
            <person name="Yang X."/>
            <person name="Li J."/>
            <person name="Du B."/>
        </authorList>
    </citation>
    <scope>NUCLEOTIDE SEQUENCE [LARGE SCALE GENOMIC DNA]</scope>
    <source>
        <strain evidence="2 3">SC2</strain>
        <plasmid evidence="3">pSC2</plasmid>
    </source>
</reference>
<dbReference type="eggNOG" id="COG0433">
    <property type="taxonomic scope" value="Bacteria"/>
</dbReference>
<name>E3EKE6_PAEPS</name>
<proteinExistence type="predicted"/>
<gene>
    <name evidence="2" type="ORF">PPSC2_27705</name>
</gene>
<dbReference type="PATRIC" id="fig|886882.15.peg.5870"/>
<geneLocation type="plasmid" evidence="2 3">
    <name>pSC2</name>
</geneLocation>
<dbReference type="PANTHER" id="PTHR42957:SF1">
    <property type="entry name" value="HELICASE MJ1565-RELATED"/>
    <property type="match status" value="1"/>
</dbReference>
<dbReference type="AlphaFoldDB" id="E3EKE6"/>
<dbReference type="InterPro" id="IPR002789">
    <property type="entry name" value="HerA_central"/>
</dbReference>
<dbReference type="OrthoDB" id="9806951at2"/>
<sequence>MNPEMYVVGRTTPKEVMVASVKRRLVQDEYLLIKDPFYGDLIAEIIETKLYPQVLTGTFTAESCVFQSLQELEMIQAGVSICIAKVKLLDEITMPVTTHSVVTTPEFEDVEELLVPTHPNKGFSLGVIRGTERIQKLLPDYLRNLIPLFERGKGVIPQNGVPFIMSYYNLREYPGVGFFGGTGSGKTNALRVYCEEIMRHSIPGVAFDPHNELEFKEPTPGLSDEHICDFSAKHEIFHIGENVGINFSELMTEDLLYLLEFVGDLTMPMRGAIESLHQKNDSFTTLSNRIADLKRAFEFQELPKHERNHESLPAESVALYERFRDKVSGLPTLQAVTWRLDQLNKTKIFNHDISKIEACMLKRKLAVIRGKVSQLKMLASYVTRKLYGKRRAYQDWKANHQGIDMPAKFPPFFIITDESHIFAPEGERSNPTKTILREVSQEARKYGVFLVLGTQRPALLDKTIASMLNVKFIFRTGIESDMKMIQTETNLNAEQFARLPDLPTGNAFVSSATLKKTFYIRVRTTKTVSPHSGHPFDELDDFGGVGEKLRSVLISSLPLSVDTIPKKNVEVSKAMGRMMSVHEILDALEELYLSNEIAKEESPFGTRFKALNTKY</sequence>
<dbReference type="Pfam" id="PF01935">
    <property type="entry name" value="DUF87"/>
    <property type="match status" value="1"/>
</dbReference>
<evidence type="ECO:0000313" key="3">
    <source>
        <dbReference type="Proteomes" id="UP000006868"/>
    </source>
</evidence>
<dbReference type="SUPFAM" id="SSF52540">
    <property type="entry name" value="P-loop containing nucleoside triphosphate hydrolases"/>
    <property type="match status" value="1"/>
</dbReference>
<dbReference type="RefSeq" id="WP_013385887.1">
    <property type="nucleotide sequence ID" value="NC_014628.2"/>
</dbReference>
<protein>
    <recommendedName>
        <fullName evidence="1">Helicase HerA central domain-containing protein</fullName>
    </recommendedName>
</protein>
<dbReference type="Gene3D" id="3.40.50.300">
    <property type="entry name" value="P-loop containing nucleotide triphosphate hydrolases"/>
    <property type="match status" value="2"/>
</dbReference>
<keyword evidence="2" id="KW-0614">Plasmid</keyword>
<evidence type="ECO:0000313" key="2">
    <source>
        <dbReference type="EMBL" id="ADO59473.1"/>
    </source>
</evidence>
<dbReference type="KEGG" id="ppm:PPSC2_27705"/>
<evidence type="ECO:0000259" key="1">
    <source>
        <dbReference type="Pfam" id="PF01935"/>
    </source>
</evidence>
<organism evidence="2 3">
    <name type="scientific">Paenibacillus polymyxa (strain SC2)</name>
    <name type="common">Bacillus polymyxa</name>
    <dbReference type="NCBI Taxonomy" id="886882"/>
    <lineage>
        <taxon>Bacteria</taxon>
        <taxon>Bacillati</taxon>
        <taxon>Bacillota</taxon>
        <taxon>Bacilli</taxon>
        <taxon>Bacillales</taxon>
        <taxon>Paenibacillaceae</taxon>
        <taxon>Paenibacillus</taxon>
    </lineage>
</organism>